<evidence type="ECO:0000256" key="4">
    <source>
        <dbReference type="ARBA" id="ARBA00022723"/>
    </source>
</evidence>
<dbReference type="PANTHER" id="PTHR33577:SF19">
    <property type="entry name" value="HEME HALOPEROXIDASE FAMILY PROFILE DOMAIN-CONTAINING PROTEIN-RELATED"/>
    <property type="match status" value="1"/>
</dbReference>
<dbReference type="SUPFAM" id="SSF47571">
    <property type="entry name" value="Cloroperoxidase"/>
    <property type="match status" value="1"/>
</dbReference>
<evidence type="ECO:0000259" key="8">
    <source>
        <dbReference type="PROSITE" id="PS51405"/>
    </source>
</evidence>
<evidence type="ECO:0000256" key="1">
    <source>
        <dbReference type="ARBA" id="ARBA00001970"/>
    </source>
</evidence>
<dbReference type="GO" id="GO:0046872">
    <property type="term" value="F:metal ion binding"/>
    <property type="evidence" value="ECO:0007669"/>
    <property type="project" value="UniProtKB-KW"/>
</dbReference>
<dbReference type="Proteomes" id="UP000005446">
    <property type="component" value="Unassembled WGS sequence"/>
</dbReference>
<dbReference type="Pfam" id="PF01328">
    <property type="entry name" value="Peroxidase_2"/>
    <property type="match status" value="1"/>
</dbReference>
<dbReference type="AlphaFoldDB" id="H0EZ44"/>
<dbReference type="PANTHER" id="PTHR33577">
    <property type="entry name" value="STERIGMATOCYSTIN BIOSYNTHESIS PEROXIDASE STCC-RELATED"/>
    <property type="match status" value="1"/>
</dbReference>
<dbReference type="InParanoid" id="H0EZ44"/>
<dbReference type="GO" id="GO:0004601">
    <property type="term" value="F:peroxidase activity"/>
    <property type="evidence" value="ECO:0007669"/>
    <property type="project" value="UniProtKB-KW"/>
</dbReference>
<keyword evidence="10" id="KW-1185">Reference proteome</keyword>
<dbReference type="PROSITE" id="PS51405">
    <property type="entry name" value="HEME_HALOPEROXIDASE"/>
    <property type="match status" value="1"/>
</dbReference>
<keyword evidence="6" id="KW-0408">Iron</keyword>
<evidence type="ECO:0000256" key="7">
    <source>
        <dbReference type="ARBA" id="ARBA00025795"/>
    </source>
</evidence>
<dbReference type="EMBL" id="AGUE01000270">
    <property type="protein sequence ID" value="EHK96198.1"/>
    <property type="molecule type" value="Genomic_DNA"/>
</dbReference>
<dbReference type="InterPro" id="IPR036851">
    <property type="entry name" value="Chloroperoxidase-like_sf"/>
</dbReference>
<evidence type="ECO:0000256" key="2">
    <source>
        <dbReference type="ARBA" id="ARBA00022559"/>
    </source>
</evidence>
<keyword evidence="2 9" id="KW-0575">Peroxidase</keyword>
<dbReference type="HOGENOM" id="CLU_050230_0_2_1"/>
<name>H0EZ44_GLAL7</name>
<sequence length="159" mass="16711">MVNTLANHGFLPRNGLNISMSDLVTAFNDSVNLASSATQLVGAKALTTSSTSNTTFNLDDLDKHNIIEHDGSLSRADIFSGDNHSFNPAIWASVAAFFTEPTISIATSAAARKARLAAAAAVNPAEERLPYEEGWRRPSQELTIAGILGLVGKIAAASV</sequence>
<feature type="domain" description="Heme haloperoxidase family profile" evidence="8">
    <location>
        <begin position="1"/>
        <end position="159"/>
    </location>
</feature>
<dbReference type="Gene3D" id="1.10.489.10">
    <property type="entry name" value="Chloroperoxidase-like"/>
    <property type="match status" value="1"/>
</dbReference>
<evidence type="ECO:0000256" key="5">
    <source>
        <dbReference type="ARBA" id="ARBA00023002"/>
    </source>
</evidence>
<evidence type="ECO:0000256" key="6">
    <source>
        <dbReference type="ARBA" id="ARBA00023004"/>
    </source>
</evidence>
<gene>
    <name evidence="9" type="ORF">M7I_8106</name>
</gene>
<evidence type="ECO:0000313" key="10">
    <source>
        <dbReference type="Proteomes" id="UP000005446"/>
    </source>
</evidence>
<dbReference type="OrthoDB" id="407298at2759"/>
<dbReference type="InterPro" id="IPR000028">
    <property type="entry name" value="Chloroperoxidase"/>
</dbReference>
<accession>H0EZ44</accession>
<keyword evidence="4" id="KW-0479">Metal-binding</keyword>
<keyword evidence="5" id="KW-0560">Oxidoreductase</keyword>
<protein>
    <submittedName>
        <fullName evidence="9">Putative sterigmatocystin biosynthesis peroxidase stcC</fullName>
    </submittedName>
</protein>
<reference evidence="9 10" key="1">
    <citation type="journal article" date="2012" name="Eukaryot. Cell">
        <title>Genome sequence of the fungus Glarea lozoyensis: the first genome sequence of a species from the Helotiaceae family.</title>
        <authorList>
            <person name="Youssar L."/>
            <person name="Gruening B.A."/>
            <person name="Erxleben A."/>
            <person name="Guenther S."/>
            <person name="Huettel W."/>
        </authorList>
    </citation>
    <scope>NUCLEOTIDE SEQUENCE [LARGE SCALE GENOMIC DNA]</scope>
    <source>
        <strain evidence="10">ATCC 74030 / MF5533</strain>
    </source>
</reference>
<comment type="similarity">
    <text evidence="7">Belongs to the chloroperoxidase family.</text>
</comment>
<proteinExistence type="inferred from homology"/>
<keyword evidence="3" id="KW-0349">Heme</keyword>
<organism evidence="9 10">
    <name type="scientific">Glarea lozoyensis (strain ATCC 74030 / MF5533)</name>
    <dbReference type="NCBI Taxonomy" id="1104152"/>
    <lineage>
        <taxon>Eukaryota</taxon>
        <taxon>Fungi</taxon>
        <taxon>Dikarya</taxon>
        <taxon>Ascomycota</taxon>
        <taxon>Pezizomycotina</taxon>
        <taxon>Leotiomycetes</taxon>
        <taxon>Helotiales</taxon>
        <taxon>Helotiaceae</taxon>
        <taxon>Glarea</taxon>
    </lineage>
</organism>
<comment type="cofactor">
    <cofactor evidence="1">
        <name>heme b</name>
        <dbReference type="ChEBI" id="CHEBI:60344"/>
    </cofactor>
</comment>
<evidence type="ECO:0000313" key="9">
    <source>
        <dbReference type="EMBL" id="EHK96198.1"/>
    </source>
</evidence>
<evidence type="ECO:0000256" key="3">
    <source>
        <dbReference type="ARBA" id="ARBA00022617"/>
    </source>
</evidence>
<comment type="caution">
    <text evidence="9">The sequence shown here is derived from an EMBL/GenBank/DDBJ whole genome shotgun (WGS) entry which is preliminary data.</text>
</comment>